<dbReference type="InterPro" id="IPR007359">
    <property type="entry name" value="SigmaE_reg_RseC_MucC"/>
</dbReference>
<keyword evidence="1" id="KW-0812">Transmembrane</keyword>
<protein>
    <recommendedName>
        <fullName evidence="4">Positive regulator of sigma(E), RseC/MucC</fullName>
    </recommendedName>
</protein>
<evidence type="ECO:0000313" key="3">
    <source>
        <dbReference type="Proteomes" id="UP000002019"/>
    </source>
</evidence>
<accession>B0VG53</accession>
<evidence type="ECO:0008006" key="4">
    <source>
        <dbReference type="Google" id="ProtNLM"/>
    </source>
</evidence>
<dbReference type="eggNOG" id="COG3086">
    <property type="taxonomic scope" value="Bacteria"/>
</dbReference>
<reference evidence="2 3" key="1">
    <citation type="journal article" date="2008" name="J. Bacteriol.">
        <title>'Candidatus Cloacamonas acidaminovorans': genome sequence reconstruction provides a first glimpse of a new bacterial division.</title>
        <authorList>
            <person name="Pelletier E."/>
            <person name="Kreimeyer A."/>
            <person name="Bocs S."/>
            <person name="Rouy Z."/>
            <person name="Gyapay G."/>
            <person name="Chouari R."/>
            <person name="Riviere D."/>
            <person name="Ganesan A."/>
            <person name="Daegelen P."/>
            <person name="Sghir A."/>
            <person name="Cohen G.N."/>
            <person name="Medigue C."/>
            <person name="Weissenbach J."/>
            <person name="Le Paslier D."/>
        </authorList>
    </citation>
    <scope>NUCLEOTIDE SEQUENCE [LARGE SCALE GENOMIC DNA]</scope>
    <source>
        <strain evidence="3">Evry</strain>
    </source>
</reference>
<dbReference type="OrthoDB" id="1120636at2"/>
<proteinExistence type="predicted"/>
<evidence type="ECO:0000256" key="1">
    <source>
        <dbReference type="SAM" id="Phobius"/>
    </source>
</evidence>
<dbReference type="HOGENOM" id="CLU_1871759_0_0_0"/>
<dbReference type="RefSeq" id="WP_015424132.1">
    <property type="nucleotide sequence ID" value="NC_020449.1"/>
</dbReference>
<feature type="transmembrane region" description="Helical" evidence="1">
    <location>
        <begin position="103"/>
        <end position="120"/>
    </location>
</feature>
<keyword evidence="1" id="KW-1133">Transmembrane helix</keyword>
<dbReference type="EMBL" id="CU466930">
    <property type="protein sequence ID" value="CAO80271.1"/>
    <property type="molecule type" value="Genomic_DNA"/>
</dbReference>
<name>B0VG53_CLOAI</name>
<evidence type="ECO:0000313" key="2">
    <source>
        <dbReference type="EMBL" id="CAO80271.1"/>
    </source>
</evidence>
<dbReference type="PANTHER" id="PTHR35867">
    <property type="entry name" value="PROTEIN RSEC"/>
    <property type="match status" value="1"/>
</dbReference>
<dbReference type="STRING" id="459349.CLOAM0366"/>
<dbReference type="KEGG" id="caci:CLOAM0366"/>
<gene>
    <name evidence="2" type="ordered locus">CLOAM0366</name>
</gene>
<dbReference type="Proteomes" id="UP000002019">
    <property type="component" value="Chromosome"/>
</dbReference>
<keyword evidence="3" id="KW-1185">Reference proteome</keyword>
<sequence length="136" mass="15271">MQEEIIEDSGIVKKVEGNSVIVEIERGGGCNSCKMQGFCFKKNEPAEFEIVTDIPLQVNDRVQLDISPLGRTLVSLLIFGVPLLFLFLGFLIASLWFTEIVSILIGFTAMALSFRIIRFIDTKYGKRLKISIARKL</sequence>
<feature type="transmembrane region" description="Helical" evidence="1">
    <location>
        <begin position="73"/>
        <end position="97"/>
    </location>
</feature>
<keyword evidence="1" id="KW-0472">Membrane</keyword>
<dbReference type="PANTHER" id="PTHR35867:SF1">
    <property type="entry name" value="PROTEIN RSEC"/>
    <property type="match status" value="1"/>
</dbReference>
<dbReference type="Pfam" id="PF04246">
    <property type="entry name" value="RseC_MucC"/>
    <property type="match status" value="1"/>
</dbReference>
<dbReference type="AlphaFoldDB" id="B0VG53"/>
<organism evidence="2 3">
    <name type="scientific">Cloacimonas acidaminovorans (strain Evry)</name>
    <dbReference type="NCBI Taxonomy" id="459349"/>
    <lineage>
        <taxon>Bacteria</taxon>
        <taxon>Pseudomonadati</taxon>
        <taxon>Candidatus Cloacimonadota</taxon>
        <taxon>Candidatus Cloacimonadia</taxon>
        <taxon>Candidatus Cloacimonadales</taxon>
        <taxon>Candidatus Cloacimonadaceae</taxon>
        <taxon>Candidatus Cloacimonas</taxon>
    </lineage>
</organism>